<dbReference type="EMBL" id="UZAJ01039998">
    <property type="protein sequence ID" value="VDP12640.1"/>
    <property type="molecule type" value="Genomic_DNA"/>
</dbReference>
<organism evidence="3">
    <name type="scientific">Onchocerca flexuosa</name>
    <dbReference type="NCBI Taxonomy" id="387005"/>
    <lineage>
        <taxon>Eukaryota</taxon>
        <taxon>Metazoa</taxon>
        <taxon>Ecdysozoa</taxon>
        <taxon>Nematoda</taxon>
        <taxon>Chromadorea</taxon>
        <taxon>Rhabditida</taxon>
        <taxon>Spirurina</taxon>
        <taxon>Spiruromorpha</taxon>
        <taxon>Filarioidea</taxon>
        <taxon>Onchocercidae</taxon>
        <taxon>Onchocerca</taxon>
    </lineage>
</organism>
<dbReference type="WBParaSite" id="OFLC_0001298101-mRNA-1">
    <property type="protein sequence ID" value="OFLC_0001298101-mRNA-1"/>
    <property type="gene ID" value="OFLC_0001298101"/>
</dbReference>
<name>A0A183HZR8_9BILA</name>
<reference evidence="3" key="1">
    <citation type="submission" date="2016-06" db="UniProtKB">
        <authorList>
            <consortium name="WormBaseParasite"/>
        </authorList>
    </citation>
    <scope>IDENTIFICATION</scope>
</reference>
<keyword evidence="2" id="KW-1185">Reference proteome</keyword>
<dbReference type="AlphaFoldDB" id="A0A183HZR8"/>
<protein>
    <submittedName>
        <fullName evidence="1 3">Uncharacterized protein</fullName>
    </submittedName>
</protein>
<proteinExistence type="predicted"/>
<reference evidence="1 2" key="2">
    <citation type="submission" date="2018-11" db="EMBL/GenBank/DDBJ databases">
        <authorList>
            <consortium name="Pathogen Informatics"/>
        </authorList>
    </citation>
    <scope>NUCLEOTIDE SEQUENCE [LARGE SCALE GENOMIC DNA]</scope>
</reference>
<dbReference type="Proteomes" id="UP000267606">
    <property type="component" value="Unassembled WGS sequence"/>
</dbReference>
<gene>
    <name evidence="1" type="ORF">OFLC_LOCUS12980</name>
</gene>
<accession>A0A183HZR8</accession>
<dbReference type="STRING" id="387005.A0A183HZR8"/>
<sequence length="83" mass="9892">MKVKNISGPTLEFYNVPYSLNLHLQFYRFLNVAELSYDFLSNRFRNYNDLFNARNYMEGLNDVITESVQKIIDHFNVSLILHI</sequence>
<evidence type="ECO:0000313" key="2">
    <source>
        <dbReference type="Proteomes" id="UP000267606"/>
    </source>
</evidence>
<evidence type="ECO:0000313" key="1">
    <source>
        <dbReference type="EMBL" id="VDP12640.1"/>
    </source>
</evidence>
<evidence type="ECO:0000313" key="3">
    <source>
        <dbReference type="WBParaSite" id="OFLC_0001298101-mRNA-1"/>
    </source>
</evidence>